<dbReference type="SMR" id="A0A445LK44"/>
<evidence type="ECO:0000313" key="3">
    <source>
        <dbReference type="Proteomes" id="UP000289340"/>
    </source>
</evidence>
<reference evidence="2 3" key="1">
    <citation type="submission" date="2018-09" db="EMBL/GenBank/DDBJ databases">
        <title>A high-quality reference genome of wild soybean provides a powerful tool to mine soybean genomes.</title>
        <authorList>
            <person name="Xie M."/>
            <person name="Chung C.Y.L."/>
            <person name="Li M.-W."/>
            <person name="Wong F.-L."/>
            <person name="Chan T.-F."/>
            <person name="Lam H.-M."/>
        </authorList>
    </citation>
    <scope>NUCLEOTIDE SEQUENCE [LARGE SCALE GENOMIC DNA]</scope>
    <source>
        <strain evidence="3">cv. W05</strain>
        <tissue evidence="2">Hypocotyl of etiolated seedlings</tissue>
    </source>
</reference>
<proteinExistence type="predicted"/>
<dbReference type="Proteomes" id="UP000289340">
    <property type="component" value="Chromosome 2"/>
</dbReference>
<protein>
    <submittedName>
        <fullName evidence="2">F-box/LRR-repeat protein</fullName>
    </submittedName>
</protein>
<dbReference type="Gramene" id="XM_028327925.1">
    <property type="protein sequence ID" value="XP_028183726.1"/>
    <property type="gene ID" value="LOC114370540"/>
</dbReference>
<dbReference type="EMBL" id="QZWG01000002">
    <property type="protein sequence ID" value="RZC23591.1"/>
    <property type="molecule type" value="Genomic_DNA"/>
</dbReference>
<dbReference type="Gene3D" id="3.80.10.10">
    <property type="entry name" value="Ribonuclease Inhibitor"/>
    <property type="match status" value="1"/>
</dbReference>
<gene>
    <name evidence="2" type="ORF">D0Y65_003077</name>
</gene>
<dbReference type="InterPro" id="IPR001810">
    <property type="entry name" value="F-box_dom"/>
</dbReference>
<dbReference type="AlphaFoldDB" id="A0A445LK44"/>
<sequence length="314" mass="35342">MDNSNSAATTGVWNDFRSIDIIITILMSLNVVDLAVASLVCKMWNKACRDPSLWRKIDLSELNNSYLFNIQNNKPGAYKHSRGKITQFLKYVLSLSNGNTNCLIFNYNVDLTDEQFIIAAERTPNLKRLVLPNTCVFSRKAVHTAMKSWGGLESITISFDDPNKYIFSAIAEYCKNITEMKFSHGCLLFEENYVEALLKCAPNLKALSIRCIMTSMGALCGVFTSFQHLEAVNICHSSIIDAPYSDFGVVDITYVQKHLPPSNYGKLIYCKEGSCLRCKNDRSIIPAGIFQITSFLIHASEDLWREDEITSLAH</sequence>
<organism evidence="2 3">
    <name type="scientific">Glycine soja</name>
    <name type="common">Wild soybean</name>
    <dbReference type="NCBI Taxonomy" id="3848"/>
    <lineage>
        <taxon>Eukaryota</taxon>
        <taxon>Viridiplantae</taxon>
        <taxon>Streptophyta</taxon>
        <taxon>Embryophyta</taxon>
        <taxon>Tracheophyta</taxon>
        <taxon>Spermatophyta</taxon>
        <taxon>Magnoliopsida</taxon>
        <taxon>eudicotyledons</taxon>
        <taxon>Gunneridae</taxon>
        <taxon>Pentapetalae</taxon>
        <taxon>rosids</taxon>
        <taxon>fabids</taxon>
        <taxon>Fabales</taxon>
        <taxon>Fabaceae</taxon>
        <taxon>Papilionoideae</taxon>
        <taxon>50 kb inversion clade</taxon>
        <taxon>NPAAA clade</taxon>
        <taxon>indigoferoid/millettioid clade</taxon>
        <taxon>Phaseoleae</taxon>
        <taxon>Glycine</taxon>
        <taxon>Glycine subgen. Soja</taxon>
    </lineage>
</organism>
<dbReference type="SUPFAM" id="SSF81383">
    <property type="entry name" value="F-box domain"/>
    <property type="match status" value="1"/>
</dbReference>
<dbReference type="PANTHER" id="PTHR38926">
    <property type="entry name" value="F-BOX DOMAIN CONTAINING PROTEIN, EXPRESSED"/>
    <property type="match status" value="1"/>
</dbReference>
<comment type="caution">
    <text evidence="2">The sequence shown here is derived from an EMBL/GenBank/DDBJ whole genome shotgun (WGS) entry which is preliminary data.</text>
</comment>
<dbReference type="InterPro" id="IPR032675">
    <property type="entry name" value="LRR_dom_sf"/>
</dbReference>
<keyword evidence="3" id="KW-1185">Reference proteome</keyword>
<dbReference type="SUPFAM" id="SSF52047">
    <property type="entry name" value="RNI-like"/>
    <property type="match status" value="1"/>
</dbReference>
<dbReference type="Pfam" id="PF12937">
    <property type="entry name" value="F-box-like"/>
    <property type="match status" value="1"/>
</dbReference>
<dbReference type="Gene3D" id="1.20.1280.50">
    <property type="match status" value="1"/>
</dbReference>
<dbReference type="PANTHER" id="PTHR38926:SF10">
    <property type="entry name" value="F-BOX DOMAIN-CONTAINING PROTEIN"/>
    <property type="match status" value="1"/>
</dbReference>
<accession>A0A445LK44</accession>
<dbReference type="InterPro" id="IPR036047">
    <property type="entry name" value="F-box-like_dom_sf"/>
</dbReference>
<evidence type="ECO:0000259" key="1">
    <source>
        <dbReference type="SMART" id="SM00256"/>
    </source>
</evidence>
<feature type="domain" description="F-box" evidence="1">
    <location>
        <begin position="17"/>
        <end position="57"/>
    </location>
</feature>
<dbReference type="SMART" id="SM00256">
    <property type="entry name" value="FBOX"/>
    <property type="match status" value="1"/>
</dbReference>
<evidence type="ECO:0000313" key="2">
    <source>
        <dbReference type="EMBL" id="RZC23591.1"/>
    </source>
</evidence>
<name>A0A445LK44_GLYSO</name>